<name>A0A1I8HKD3_9PLAT</name>
<sequence>MPSGFSFSLLRLFCALALLGATLADGEAPETVEKSDASKEEAKPSQSVLDDADFWIGTAPFCKATADDCETFDLKFIREDSTGNGAKCWTGKKVLCQQKQLKSEFVTSSNNELVVAVYNVDEPSFSEEHNGQTERTCHIPRALLNKYPDLDVIILVGLFVGGCMQNGQSKPPITMGLMLTNYGFGQASTIVGESARGITETNGGVVIVSRWPMISTREHVFANYGGLDRFIERGAVYGGINKHGVIYHVVGTQLQSGVDKENIRLEQAKEVANFISELELPSSHPVIIGGDFQTDYLSDKPAAEKLFNTMFASTMPAIVSEVRVNVDYQSNDLVEPGKNDQEWRDYALFSNRHLPADQATLETSLFTADKDIRYCTSAVMQPTYVSAGAMTCASDKTTKQLSDHYPIIGRFTFNTNEQSAPMQYRHPTEQPSYTNETSSTN</sequence>
<dbReference type="EC" id="3.1.4.12" evidence="2"/>
<evidence type="ECO:0000256" key="2">
    <source>
        <dbReference type="ARBA" id="ARBA00012369"/>
    </source>
</evidence>
<dbReference type="Pfam" id="PF03372">
    <property type="entry name" value="Exo_endo_phos"/>
    <property type="match status" value="1"/>
</dbReference>
<dbReference type="Gene3D" id="3.60.10.10">
    <property type="entry name" value="Endonuclease/exonuclease/phosphatase"/>
    <property type="match status" value="1"/>
</dbReference>
<dbReference type="AlphaFoldDB" id="A0A1I8HKD3"/>
<reference evidence="4" key="1">
    <citation type="submission" date="2016-11" db="UniProtKB">
        <authorList>
            <consortium name="WormBaseParasite"/>
        </authorList>
    </citation>
    <scope>IDENTIFICATION</scope>
</reference>
<dbReference type="InterPro" id="IPR036691">
    <property type="entry name" value="Endo/exonu/phosph_ase_sf"/>
</dbReference>
<dbReference type="PANTHER" id="PTHR16320:SF23">
    <property type="entry name" value="SPHINGOMYELINASE C 1"/>
    <property type="match status" value="1"/>
</dbReference>
<organism evidence="3 4">
    <name type="scientific">Macrostomum lignano</name>
    <dbReference type="NCBI Taxonomy" id="282301"/>
    <lineage>
        <taxon>Eukaryota</taxon>
        <taxon>Metazoa</taxon>
        <taxon>Spiralia</taxon>
        <taxon>Lophotrochozoa</taxon>
        <taxon>Platyhelminthes</taxon>
        <taxon>Rhabditophora</taxon>
        <taxon>Macrostomorpha</taxon>
        <taxon>Macrostomida</taxon>
        <taxon>Macrostomidae</taxon>
        <taxon>Macrostomum</taxon>
    </lineage>
</organism>
<protein>
    <recommendedName>
        <fullName evidence="2">sphingomyelin phosphodiesterase</fullName>
        <ecNumber evidence="2">3.1.4.12</ecNumber>
    </recommendedName>
</protein>
<evidence type="ECO:0000256" key="1">
    <source>
        <dbReference type="ARBA" id="ARBA00006335"/>
    </source>
</evidence>
<dbReference type="InterPro" id="IPR005135">
    <property type="entry name" value="Endo/exonuclease/phosphatase"/>
</dbReference>
<dbReference type="WBParaSite" id="maker-uti_cns_0006496-snap-gene-0.5-mRNA-1">
    <property type="protein sequence ID" value="maker-uti_cns_0006496-snap-gene-0.5-mRNA-1"/>
    <property type="gene ID" value="maker-uti_cns_0006496-snap-gene-0.5"/>
</dbReference>
<dbReference type="OrthoDB" id="10010057at2759"/>
<keyword evidence="3" id="KW-1185">Reference proteome</keyword>
<dbReference type="GO" id="GO:0004767">
    <property type="term" value="F:sphingomyelin phosphodiesterase activity"/>
    <property type="evidence" value="ECO:0007669"/>
    <property type="project" value="UniProtKB-EC"/>
</dbReference>
<dbReference type="InterPro" id="IPR038772">
    <property type="entry name" value="Sph/SMPD2-like"/>
</dbReference>
<proteinExistence type="inferred from homology"/>
<evidence type="ECO:0000313" key="4">
    <source>
        <dbReference type="WBParaSite" id="maker-uti_cns_0006496-snap-gene-0.5-mRNA-1"/>
    </source>
</evidence>
<dbReference type="Proteomes" id="UP000095280">
    <property type="component" value="Unplaced"/>
</dbReference>
<dbReference type="SUPFAM" id="SSF56219">
    <property type="entry name" value="DNase I-like"/>
    <property type="match status" value="1"/>
</dbReference>
<evidence type="ECO:0000313" key="3">
    <source>
        <dbReference type="Proteomes" id="UP000095280"/>
    </source>
</evidence>
<accession>A0A1I8HKD3</accession>
<dbReference type="PANTHER" id="PTHR16320">
    <property type="entry name" value="SPHINGOMYELINASE FAMILY MEMBER"/>
    <property type="match status" value="1"/>
</dbReference>
<comment type="similarity">
    <text evidence="1">Belongs to the neutral sphingomyelinase family.</text>
</comment>